<feature type="region of interest" description="Disordered" evidence="1">
    <location>
        <begin position="65"/>
        <end position="94"/>
    </location>
</feature>
<sequence length="238" mass="25557">MSGANGHGHANGGHGALWRAVPAGDAHGPPLAVGWADYYKHALATPPVVYSAPLRARVLTLCPRTPPQSRRARRVARASAGRRPKAPTEQQHQARCPRLLAHPRPTHSGQVARCPRSLCLHRASPSVPSILANIHMWALADATDHLRPRPTRSRRVIDEGTQDAGCATVLVECPGPFRLLSREMVRECAAATPVLASRHADLIQYVRAPRAQDLSAKSPHGPPNRMGRGSPGASNMGQ</sequence>
<gene>
    <name evidence="2" type="ORF">B0H15DRAFT_948893</name>
</gene>
<feature type="region of interest" description="Disordered" evidence="1">
    <location>
        <begin position="213"/>
        <end position="238"/>
    </location>
</feature>
<proteinExistence type="predicted"/>
<name>A0AAD6XPX0_9AGAR</name>
<dbReference type="EMBL" id="JARJCN010000022">
    <property type="protein sequence ID" value="KAJ7090405.1"/>
    <property type="molecule type" value="Genomic_DNA"/>
</dbReference>
<organism evidence="2 3">
    <name type="scientific">Mycena belliarum</name>
    <dbReference type="NCBI Taxonomy" id="1033014"/>
    <lineage>
        <taxon>Eukaryota</taxon>
        <taxon>Fungi</taxon>
        <taxon>Dikarya</taxon>
        <taxon>Basidiomycota</taxon>
        <taxon>Agaricomycotina</taxon>
        <taxon>Agaricomycetes</taxon>
        <taxon>Agaricomycetidae</taxon>
        <taxon>Agaricales</taxon>
        <taxon>Marasmiineae</taxon>
        <taxon>Mycenaceae</taxon>
        <taxon>Mycena</taxon>
    </lineage>
</organism>
<comment type="caution">
    <text evidence="2">The sequence shown here is derived from an EMBL/GenBank/DDBJ whole genome shotgun (WGS) entry which is preliminary data.</text>
</comment>
<reference evidence="2" key="1">
    <citation type="submission" date="2023-03" db="EMBL/GenBank/DDBJ databases">
        <title>Massive genome expansion in bonnet fungi (Mycena s.s.) driven by repeated elements and novel gene families across ecological guilds.</title>
        <authorList>
            <consortium name="Lawrence Berkeley National Laboratory"/>
            <person name="Harder C.B."/>
            <person name="Miyauchi S."/>
            <person name="Viragh M."/>
            <person name="Kuo A."/>
            <person name="Thoen E."/>
            <person name="Andreopoulos B."/>
            <person name="Lu D."/>
            <person name="Skrede I."/>
            <person name="Drula E."/>
            <person name="Henrissat B."/>
            <person name="Morin E."/>
            <person name="Kohler A."/>
            <person name="Barry K."/>
            <person name="LaButti K."/>
            <person name="Morin E."/>
            <person name="Salamov A."/>
            <person name="Lipzen A."/>
            <person name="Mereny Z."/>
            <person name="Hegedus B."/>
            <person name="Baldrian P."/>
            <person name="Stursova M."/>
            <person name="Weitz H."/>
            <person name="Taylor A."/>
            <person name="Grigoriev I.V."/>
            <person name="Nagy L.G."/>
            <person name="Martin F."/>
            <person name="Kauserud H."/>
        </authorList>
    </citation>
    <scope>NUCLEOTIDE SEQUENCE</scope>
    <source>
        <strain evidence="2">CBHHK173m</strain>
    </source>
</reference>
<dbReference type="AlphaFoldDB" id="A0AAD6XPX0"/>
<protein>
    <submittedName>
        <fullName evidence="2">Uncharacterized protein</fullName>
    </submittedName>
</protein>
<dbReference type="Proteomes" id="UP001222325">
    <property type="component" value="Unassembled WGS sequence"/>
</dbReference>
<feature type="compositionally biased region" description="Basic residues" evidence="1">
    <location>
        <begin position="70"/>
        <end position="85"/>
    </location>
</feature>
<evidence type="ECO:0000313" key="3">
    <source>
        <dbReference type="Proteomes" id="UP001222325"/>
    </source>
</evidence>
<evidence type="ECO:0000256" key="1">
    <source>
        <dbReference type="SAM" id="MobiDB-lite"/>
    </source>
</evidence>
<evidence type="ECO:0000313" key="2">
    <source>
        <dbReference type="EMBL" id="KAJ7090405.1"/>
    </source>
</evidence>
<accession>A0AAD6XPX0</accession>
<keyword evidence="3" id="KW-1185">Reference proteome</keyword>